<evidence type="ECO:0000313" key="2">
    <source>
        <dbReference type="EMBL" id="ASV43571.1"/>
    </source>
</evidence>
<dbReference type="RefSeq" id="YP_009794736.1">
    <property type="nucleotide sequence ID" value="NC_047882.1"/>
</dbReference>
<organism evidence="2 3">
    <name type="scientific">Vibrio phage JSF12</name>
    <dbReference type="NCBI Taxonomy" id="1983595"/>
    <lineage>
        <taxon>Viruses</taxon>
        <taxon>Duplodnaviria</taxon>
        <taxon>Heunggongvirae</taxon>
        <taxon>Uroviricota</taxon>
        <taxon>Caudoviricetes</taxon>
        <taxon>Demerecviridae</taxon>
        <taxon>Ermolyevavirinae</taxon>
        <taxon>Jesfedecavirus</taxon>
        <taxon>Jesfedecavirus JSF12</taxon>
    </lineage>
</organism>
<protein>
    <submittedName>
        <fullName evidence="2">Uncharacterized protein</fullName>
    </submittedName>
</protein>
<dbReference type="KEGG" id="vg:54985011"/>
<feature type="coiled-coil region" evidence="1">
    <location>
        <begin position="50"/>
        <end position="77"/>
    </location>
</feature>
<evidence type="ECO:0000256" key="1">
    <source>
        <dbReference type="SAM" id="Coils"/>
    </source>
</evidence>
<accession>A0A2D0Z487</accession>
<keyword evidence="1" id="KW-0175">Coiled coil</keyword>
<reference evidence="2 3" key="1">
    <citation type="journal article" date="2017" name="Sci. Rep.">
        <title>Analysis of the CRISPR-Cas system in bacteriophages active on epidemic strains of Vibrio cholerae in Bangladesh.</title>
        <authorList>
            <person name="Naser I.B."/>
            <person name="Hoque M.M."/>
            <person name="Nahid M.A."/>
            <person name="Tareq T.M."/>
            <person name="Rocky M.K."/>
            <person name="Faruque S.M."/>
        </authorList>
    </citation>
    <scope>NUCLEOTIDE SEQUENCE [LARGE SCALE GENOMIC DNA]</scope>
</reference>
<evidence type="ECO:0000313" key="3">
    <source>
        <dbReference type="Proteomes" id="UP000241680"/>
    </source>
</evidence>
<dbReference type="Proteomes" id="UP000241680">
    <property type="component" value="Segment"/>
</dbReference>
<dbReference type="EMBL" id="KY883655">
    <property type="protein sequence ID" value="ASV43571.1"/>
    <property type="molecule type" value="Genomic_DNA"/>
</dbReference>
<proteinExistence type="predicted"/>
<name>A0A2D0Z487_9CAUD</name>
<sequence length="116" mass="13028">MPNTYVIIGVLLLLLAGAGYAAYTQTKEVGRLNEKVTSLEDTISTMSKAVEANKQKASDYYQELQRLEEDALKSRQRAAKDLTRVTAIAEKRATLYVKLVNEDYEKLLAELEKVSK</sequence>
<dbReference type="GeneID" id="54985011"/>
<keyword evidence="3" id="KW-1185">Reference proteome</keyword>